<protein>
    <recommendedName>
        <fullName evidence="3">Dystrophin</fullName>
    </recommendedName>
</protein>
<reference evidence="1 2" key="1">
    <citation type="submission" date="2024-05" db="EMBL/GenBank/DDBJ databases">
        <title>Genome sequencing and assembly of Indian major carp, Cirrhinus mrigala (Hamilton, 1822).</title>
        <authorList>
            <person name="Mohindra V."/>
            <person name="Chowdhury L.M."/>
            <person name="Lal K."/>
            <person name="Jena J.K."/>
        </authorList>
    </citation>
    <scope>NUCLEOTIDE SEQUENCE [LARGE SCALE GENOMIC DNA]</scope>
    <source>
        <strain evidence="1">CM1030</strain>
        <tissue evidence="1">Blood</tissue>
    </source>
</reference>
<dbReference type="AlphaFoldDB" id="A0ABD0NRN3"/>
<feature type="non-terminal residue" evidence="1">
    <location>
        <position position="52"/>
    </location>
</feature>
<dbReference type="Proteomes" id="UP001529510">
    <property type="component" value="Unassembled WGS sequence"/>
</dbReference>
<gene>
    <name evidence="1" type="ORF">M9458_040130</name>
</gene>
<sequence length="52" mass="5937">EDEDSLQIWAGGLKELSTMKADVSQYVLPTDTMLLQGQVEELHSQWEELCLK</sequence>
<evidence type="ECO:0008006" key="3">
    <source>
        <dbReference type="Google" id="ProtNLM"/>
    </source>
</evidence>
<keyword evidence="2" id="KW-1185">Reference proteome</keyword>
<feature type="non-terminal residue" evidence="1">
    <location>
        <position position="1"/>
    </location>
</feature>
<evidence type="ECO:0000313" key="1">
    <source>
        <dbReference type="EMBL" id="KAL0164377.1"/>
    </source>
</evidence>
<name>A0ABD0NRN3_CIRMR</name>
<dbReference type="EMBL" id="JAMKFB020000020">
    <property type="protein sequence ID" value="KAL0164377.1"/>
    <property type="molecule type" value="Genomic_DNA"/>
</dbReference>
<proteinExistence type="predicted"/>
<organism evidence="1 2">
    <name type="scientific">Cirrhinus mrigala</name>
    <name type="common">Mrigala</name>
    <dbReference type="NCBI Taxonomy" id="683832"/>
    <lineage>
        <taxon>Eukaryota</taxon>
        <taxon>Metazoa</taxon>
        <taxon>Chordata</taxon>
        <taxon>Craniata</taxon>
        <taxon>Vertebrata</taxon>
        <taxon>Euteleostomi</taxon>
        <taxon>Actinopterygii</taxon>
        <taxon>Neopterygii</taxon>
        <taxon>Teleostei</taxon>
        <taxon>Ostariophysi</taxon>
        <taxon>Cypriniformes</taxon>
        <taxon>Cyprinidae</taxon>
        <taxon>Labeoninae</taxon>
        <taxon>Labeonini</taxon>
        <taxon>Cirrhinus</taxon>
    </lineage>
</organism>
<evidence type="ECO:0000313" key="2">
    <source>
        <dbReference type="Proteomes" id="UP001529510"/>
    </source>
</evidence>
<comment type="caution">
    <text evidence="1">The sequence shown here is derived from an EMBL/GenBank/DDBJ whole genome shotgun (WGS) entry which is preliminary data.</text>
</comment>
<accession>A0ABD0NRN3</accession>